<name>A0A0U5GDJ7_ASPCI</name>
<keyword evidence="3" id="KW-1185">Reference proteome</keyword>
<proteinExistence type="predicted"/>
<sequence>MLMGRKRPMVCSQRVERKLDMLLDGSGFSQSCRGVGTSSREGRWRTTWRRQEQAATTDTGGSHLPKATLLMHYQLSRNLDNSHRCPRVRSILPRLFPLCITALAVVGKTNNPVPQDIMAQQEKVPVRGHNNACYDTVPKEDQILKVEFLEIAPTPIIADRVFFIYLRGYLPESKKKELALPDEGLVNATLKVSSSVIYADGTHDDERSITLPLKTTPFNDLAHLTVRDARGVQVEYLPSSKESEILLDFQIPTIWLRSGTWTFKVDARAGDVDDTCLFAMSLTQWLDGYLR</sequence>
<protein>
    <submittedName>
        <fullName evidence="2">Uncharacterized protein</fullName>
    </submittedName>
</protein>
<evidence type="ECO:0000313" key="2">
    <source>
        <dbReference type="EMBL" id="CEL09699.1"/>
    </source>
</evidence>
<organism evidence="2 3">
    <name type="scientific">Aspergillus calidoustus</name>
    <dbReference type="NCBI Taxonomy" id="454130"/>
    <lineage>
        <taxon>Eukaryota</taxon>
        <taxon>Fungi</taxon>
        <taxon>Dikarya</taxon>
        <taxon>Ascomycota</taxon>
        <taxon>Pezizomycotina</taxon>
        <taxon>Eurotiomycetes</taxon>
        <taxon>Eurotiomycetidae</taxon>
        <taxon>Eurotiales</taxon>
        <taxon>Aspergillaceae</taxon>
        <taxon>Aspergillus</taxon>
        <taxon>Aspergillus subgen. Nidulantes</taxon>
    </lineage>
</organism>
<feature type="compositionally biased region" description="Basic and acidic residues" evidence="1">
    <location>
        <begin position="40"/>
        <end position="52"/>
    </location>
</feature>
<dbReference type="OrthoDB" id="5422698at2759"/>
<evidence type="ECO:0000313" key="3">
    <source>
        <dbReference type="Proteomes" id="UP000054771"/>
    </source>
</evidence>
<dbReference type="Proteomes" id="UP000054771">
    <property type="component" value="Unassembled WGS sequence"/>
</dbReference>
<accession>A0A0U5GDJ7</accession>
<dbReference type="EMBL" id="CDMC01000015">
    <property type="protein sequence ID" value="CEL09699.1"/>
    <property type="molecule type" value="Genomic_DNA"/>
</dbReference>
<feature type="region of interest" description="Disordered" evidence="1">
    <location>
        <begin position="33"/>
        <end position="62"/>
    </location>
</feature>
<gene>
    <name evidence="2" type="ORF">ASPCAL12832</name>
</gene>
<dbReference type="AlphaFoldDB" id="A0A0U5GDJ7"/>
<reference evidence="3" key="1">
    <citation type="journal article" date="2016" name="Genome Announc.">
        <title>Draft genome sequences of fungus Aspergillus calidoustus.</title>
        <authorList>
            <person name="Horn F."/>
            <person name="Linde J."/>
            <person name="Mattern D.J."/>
            <person name="Walther G."/>
            <person name="Guthke R."/>
            <person name="Scherlach K."/>
            <person name="Martin K."/>
            <person name="Brakhage A.A."/>
            <person name="Petzke L."/>
            <person name="Valiante V."/>
        </authorList>
    </citation>
    <scope>NUCLEOTIDE SEQUENCE [LARGE SCALE GENOMIC DNA]</scope>
    <source>
        <strain evidence="3">SF006504</strain>
    </source>
</reference>
<evidence type="ECO:0000256" key="1">
    <source>
        <dbReference type="SAM" id="MobiDB-lite"/>
    </source>
</evidence>
<dbReference type="OMA" id="NSHRCPR"/>